<organism evidence="5 6">
    <name type="scientific">Magnetospirillum sulfuroxidans</name>
    <dbReference type="NCBI Taxonomy" id="611300"/>
    <lineage>
        <taxon>Bacteria</taxon>
        <taxon>Pseudomonadati</taxon>
        <taxon>Pseudomonadota</taxon>
        <taxon>Alphaproteobacteria</taxon>
        <taxon>Rhodospirillales</taxon>
        <taxon>Rhodospirillaceae</taxon>
        <taxon>Magnetospirillum</taxon>
    </lineage>
</organism>
<dbReference type="Pfam" id="PF00392">
    <property type="entry name" value="GntR"/>
    <property type="match status" value="1"/>
</dbReference>
<accession>A0ABS5ICT4</accession>
<keyword evidence="1" id="KW-0805">Transcription regulation</keyword>
<comment type="caution">
    <text evidence="5">The sequence shown here is derived from an EMBL/GenBank/DDBJ whole genome shotgun (WGS) entry which is preliminary data.</text>
</comment>
<evidence type="ECO:0000256" key="3">
    <source>
        <dbReference type="ARBA" id="ARBA00023163"/>
    </source>
</evidence>
<dbReference type="PANTHER" id="PTHR44846:SF1">
    <property type="entry name" value="MANNOSYL-D-GLYCERATE TRANSPORT_METABOLISM SYSTEM REPRESSOR MNGR-RELATED"/>
    <property type="match status" value="1"/>
</dbReference>
<dbReference type="InterPro" id="IPR050679">
    <property type="entry name" value="Bact_HTH_transcr_reg"/>
</dbReference>
<dbReference type="RefSeq" id="WP_211547302.1">
    <property type="nucleotide sequence ID" value="NZ_JAGTUF010000004.1"/>
</dbReference>
<dbReference type="InterPro" id="IPR036390">
    <property type="entry name" value="WH_DNA-bd_sf"/>
</dbReference>
<dbReference type="InterPro" id="IPR036388">
    <property type="entry name" value="WH-like_DNA-bd_sf"/>
</dbReference>
<dbReference type="SMART" id="SM00866">
    <property type="entry name" value="UTRA"/>
    <property type="match status" value="1"/>
</dbReference>
<reference evidence="5 6" key="1">
    <citation type="submission" date="2021-04" db="EMBL/GenBank/DDBJ databases">
        <title>Magnetospirillum sulfuroxidans sp. nov., a facultative chemolithoautotrophic sulfur-oxidizing alphaproteobacterium isolated from freshwater sediment and proposals for Paramagetospirillum gen. nov., and Magnetospirillaceae fam. nov.</title>
        <authorList>
            <person name="Koziaeva V."/>
            <person name="Geelhoed J.S."/>
            <person name="Sorokin D.Y."/>
            <person name="Grouzdev D.S."/>
        </authorList>
    </citation>
    <scope>NUCLEOTIDE SEQUENCE [LARGE SCALE GENOMIC DNA]</scope>
    <source>
        <strain evidence="5 6">J10</strain>
    </source>
</reference>
<dbReference type="InterPro" id="IPR011663">
    <property type="entry name" value="UTRA"/>
</dbReference>
<dbReference type="Pfam" id="PF07702">
    <property type="entry name" value="UTRA"/>
    <property type="match status" value="1"/>
</dbReference>
<keyword evidence="6" id="KW-1185">Reference proteome</keyword>
<gene>
    <name evidence="5" type="primary">phnF</name>
    <name evidence="5" type="ORF">KEC16_07190</name>
</gene>
<keyword evidence="3" id="KW-0804">Transcription</keyword>
<proteinExistence type="predicted"/>
<name>A0ABS5ICT4_9PROT</name>
<evidence type="ECO:0000313" key="5">
    <source>
        <dbReference type="EMBL" id="MBR9971493.1"/>
    </source>
</evidence>
<dbReference type="Proteomes" id="UP000680714">
    <property type="component" value="Unassembled WGS sequence"/>
</dbReference>
<dbReference type="PANTHER" id="PTHR44846">
    <property type="entry name" value="MANNOSYL-D-GLYCERATE TRANSPORT/METABOLISM SYSTEM REPRESSOR MNGR-RELATED"/>
    <property type="match status" value="1"/>
</dbReference>
<dbReference type="SUPFAM" id="SSF46785">
    <property type="entry name" value="Winged helix' DNA-binding domain"/>
    <property type="match status" value="1"/>
</dbReference>
<evidence type="ECO:0000256" key="2">
    <source>
        <dbReference type="ARBA" id="ARBA00023125"/>
    </source>
</evidence>
<dbReference type="CDD" id="cd07377">
    <property type="entry name" value="WHTH_GntR"/>
    <property type="match status" value="1"/>
</dbReference>
<dbReference type="InterPro" id="IPR028978">
    <property type="entry name" value="Chorismate_lyase_/UTRA_dom_sf"/>
</dbReference>
<dbReference type="InterPro" id="IPR000524">
    <property type="entry name" value="Tscrpt_reg_HTH_GntR"/>
</dbReference>
<dbReference type="PROSITE" id="PS50949">
    <property type="entry name" value="HTH_GNTR"/>
    <property type="match status" value="1"/>
</dbReference>
<dbReference type="Gene3D" id="3.40.1410.10">
    <property type="entry name" value="Chorismate lyase-like"/>
    <property type="match status" value="1"/>
</dbReference>
<evidence type="ECO:0000313" key="6">
    <source>
        <dbReference type="Proteomes" id="UP000680714"/>
    </source>
</evidence>
<feature type="domain" description="HTH gntR-type" evidence="4">
    <location>
        <begin position="12"/>
        <end position="80"/>
    </location>
</feature>
<dbReference type="EMBL" id="JAGTUF010000004">
    <property type="protein sequence ID" value="MBR9971493.1"/>
    <property type="molecule type" value="Genomic_DNA"/>
</dbReference>
<dbReference type="InterPro" id="IPR012702">
    <property type="entry name" value="CP_lyase_PhnF"/>
</dbReference>
<dbReference type="SMART" id="SM00345">
    <property type="entry name" value="HTH_GNTR"/>
    <property type="match status" value="1"/>
</dbReference>
<dbReference type="SUPFAM" id="SSF64288">
    <property type="entry name" value="Chorismate lyase-like"/>
    <property type="match status" value="1"/>
</dbReference>
<dbReference type="Gene3D" id="1.10.10.10">
    <property type="entry name" value="Winged helix-like DNA-binding domain superfamily/Winged helix DNA-binding domain"/>
    <property type="match status" value="1"/>
</dbReference>
<sequence>MTTPELARGAGTALWRQIAETLERDIIAGKVAPGHKLPTEHELAADFTVNRHTVRRAIAALAEKGLVRIEQGRGTFVQESVIEYQVRRRTRFSENIAANKREASGRVLRVVELPAEGAVAKALEIRKGSPVVMVERLAEADGRPLSISAHYFPKARFPDIADIYQRSGSFTQALIHYGITDPTRRTTRVTARTARAGDTQLLQQPPNKPILMSEGINIDTTGRPVEYTVARWACDRVQLVFEVGG</sequence>
<protein>
    <submittedName>
        <fullName evidence="5">Phosphonate metabolism transcriptional regulator PhnF</fullName>
    </submittedName>
</protein>
<evidence type="ECO:0000259" key="4">
    <source>
        <dbReference type="PROSITE" id="PS50949"/>
    </source>
</evidence>
<keyword evidence="2" id="KW-0238">DNA-binding</keyword>
<evidence type="ECO:0000256" key="1">
    <source>
        <dbReference type="ARBA" id="ARBA00023015"/>
    </source>
</evidence>
<dbReference type="PRINTS" id="PR00035">
    <property type="entry name" value="HTHGNTR"/>
</dbReference>
<dbReference type="NCBIfam" id="TIGR02325">
    <property type="entry name" value="C_P_lyase_phnF"/>
    <property type="match status" value="1"/>
</dbReference>